<organism evidence="1 2">
    <name type="scientific">Panagrellus redivivus</name>
    <name type="common">Microworm</name>
    <dbReference type="NCBI Taxonomy" id="6233"/>
    <lineage>
        <taxon>Eukaryota</taxon>
        <taxon>Metazoa</taxon>
        <taxon>Ecdysozoa</taxon>
        <taxon>Nematoda</taxon>
        <taxon>Chromadorea</taxon>
        <taxon>Rhabditida</taxon>
        <taxon>Tylenchina</taxon>
        <taxon>Panagrolaimomorpha</taxon>
        <taxon>Panagrolaimoidea</taxon>
        <taxon>Panagrolaimidae</taxon>
        <taxon>Panagrellus</taxon>
    </lineage>
</organism>
<proteinExistence type="predicted"/>
<reference evidence="1" key="1">
    <citation type="journal article" date="2013" name="Genetics">
        <title>The draft genome and transcriptome of Panagrellus redivivus are shaped by the harsh demands of a free-living lifestyle.</title>
        <authorList>
            <person name="Srinivasan J."/>
            <person name="Dillman A.R."/>
            <person name="Macchietto M.G."/>
            <person name="Heikkinen L."/>
            <person name="Lakso M."/>
            <person name="Fracchia K.M."/>
            <person name="Antoshechkin I."/>
            <person name="Mortazavi A."/>
            <person name="Wong G."/>
            <person name="Sternberg P.W."/>
        </authorList>
    </citation>
    <scope>NUCLEOTIDE SEQUENCE [LARGE SCALE GENOMIC DNA]</scope>
    <source>
        <strain evidence="1">MT8872</strain>
    </source>
</reference>
<name>A0A7E4W9J3_PANRE</name>
<dbReference type="Proteomes" id="UP000492821">
    <property type="component" value="Unassembled WGS sequence"/>
</dbReference>
<keyword evidence="1" id="KW-1185">Reference proteome</keyword>
<reference evidence="2" key="2">
    <citation type="submission" date="2020-10" db="UniProtKB">
        <authorList>
            <consortium name="WormBaseParasite"/>
        </authorList>
    </citation>
    <scope>IDENTIFICATION</scope>
</reference>
<evidence type="ECO:0000313" key="2">
    <source>
        <dbReference type="WBParaSite" id="Pan_g8569.t1"/>
    </source>
</evidence>
<sequence>MMVKCTKVGLFSSHVLSPEQFTWNWLTDSTPKASFWQCADLSHGAATQLLVSNIDLKLAMQFNDGL</sequence>
<evidence type="ECO:0000313" key="1">
    <source>
        <dbReference type="Proteomes" id="UP000492821"/>
    </source>
</evidence>
<dbReference type="AlphaFoldDB" id="A0A7E4W9J3"/>
<protein>
    <submittedName>
        <fullName evidence="2">Ricin B-type lectin domain-containing protein</fullName>
    </submittedName>
</protein>
<dbReference type="WBParaSite" id="Pan_g8569.t1">
    <property type="protein sequence ID" value="Pan_g8569.t1"/>
    <property type="gene ID" value="Pan_g8569"/>
</dbReference>
<accession>A0A7E4W9J3</accession>